<dbReference type="AlphaFoldDB" id="A0A644X8A8"/>
<organism evidence="1">
    <name type="scientific">bioreactor metagenome</name>
    <dbReference type="NCBI Taxonomy" id="1076179"/>
    <lineage>
        <taxon>unclassified sequences</taxon>
        <taxon>metagenomes</taxon>
        <taxon>ecological metagenomes</taxon>
    </lineage>
</organism>
<reference evidence="1" key="1">
    <citation type="submission" date="2019-08" db="EMBL/GenBank/DDBJ databases">
        <authorList>
            <person name="Kucharzyk K."/>
            <person name="Murdoch R.W."/>
            <person name="Higgins S."/>
            <person name="Loffler F."/>
        </authorList>
    </citation>
    <scope>NUCLEOTIDE SEQUENCE</scope>
</reference>
<name>A0A644X8A8_9ZZZZ</name>
<dbReference type="EMBL" id="VSSQ01001685">
    <property type="protein sequence ID" value="MPM10374.1"/>
    <property type="molecule type" value="Genomic_DNA"/>
</dbReference>
<accession>A0A644X8A8</accession>
<evidence type="ECO:0000313" key="1">
    <source>
        <dbReference type="EMBL" id="MPM10374.1"/>
    </source>
</evidence>
<gene>
    <name evidence="1" type="ORF">SDC9_56705</name>
</gene>
<protein>
    <submittedName>
        <fullName evidence="1">Uncharacterized protein</fullName>
    </submittedName>
</protein>
<proteinExistence type="predicted"/>
<sequence>MSTKIKKNNERGMIKMAVIRRRKPPTSKDIEVKKKTTEELNMFQEKNDLVKSVDAEQEIKVREHLNNNVLDGFEPAKSKTIPRSTSKGGVVGIVNSKSVKKISISREAVTRMNNPKYISISLSRDSFAIGEELPNNNNLLNIKTDNGKAVIYSSELISEITDKYGLDFSNRTSITFSDVEYIQHNGFTIAIIKVK</sequence>
<comment type="caution">
    <text evidence="1">The sequence shown here is derived from an EMBL/GenBank/DDBJ whole genome shotgun (WGS) entry which is preliminary data.</text>
</comment>